<name>A0A067TPQ0_GALM3</name>
<proteinExistence type="predicted"/>
<dbReference type="HOGENOM" id="CLU_637853_0_0_1"/>
<evidence type="ECO:0000313" key="2">
    <source>
        <dbReference type="Proteomes" id="UP000027222"/>
    </source>
</evidence>
<dbReference type="AlphaFoldDB" id="A0A067TPQ0"/>
<protein>
    <recommendedName>
        <fullName evidence="3">F-box domain-containing protein</fullName>
    </recommendedName>
</protein>
<keyword evidence="2" id="KW-1185">Reference proteome</keyword>
<sequence length="450" mass="51895">MLPHGHSEPHTPVTPTRNLPEELLDLITSELAPDLELKVDQRLALGSCLSVSRSFRYHALSKLFRRVRISNEDPKRGQRRMALLHQILAASTMLETVGPHIKELSFFFEKKMPISEPQIRGLSTDVREFIFHESLAYIIKKVHLNIIRFAFEILPCSPFDIRWSRLTPDLQEALLSVTRSPYLKSLDIRNVRFLPATFLNGTYITDLRLQQYPHNLITDPEYAKLDCPSLECLYTDHSYHYKDQMTTFTNLKKFVACSRFQEDFDEAWNIIKFSASTLEQIRIEQYNLADLMFPSQFRLNQVSNLKSFTHFRRQGVSEPDNVPPRDISLGGLCELLDVSTPMKTLVRINLEFTFYALTNLKEDFLHPDLEPRWSRLDEILSGPHFSALEHVAIIIHTIVVGIRDPSFNVDTFSATTAVLLKSCFPRTSAKKLFKTTITAKTIAHRPGHRQ</sequence>
<organism evidence="1 2">
    <name type="scientific">Galerina marginata (strain CBS 339.88)</name>
    <dbReference type="NCBI Taxonomy" id="685588"/>
    <lineage>
        <taxon>Eukaryota</taxon>
        <taxon>Fungi</taxon>
        <taxon>Dikarya</taxon>
        <taxon>Basidiomycota</taxon>
        <taxon>Agaricomycotina</taxon>
        <taxon>Agaricomycetes</taxon>
        <taxon>Agaricomycetidae</taxon>
        <taxon>Agaricales</taxon>
        <taxon>Agaricineae</taxon>
        <taxon>Strophariaceae</taxon>
        <taxon>Galerina</taxon>
    </lineage>
</organism>
<reference evidence="2" key="1">
    <citation type="journal article" date="2014" name="Proc. Natl. Acad. Sci. U.S.A.">
        <title>Extensive sampling of basidiomycete genomes demonstrates inadequacy of the white-rot/brown-rot paradigm for wood decay fungi.</title>
        <authorList>
            <person name="Riley R."/>
            <person name="Salamov A.A."/>
            <person name="Brown D.W."/>
            <person name="Nagy L.G."/>
            <person name="Floudas D."/>
            <person name="Held B.W."/>
            <person name="Levasseur A."/>
            <person name="Lombard V."/>
            <person name="Morin E."/>
            <person name="Otillar R."/>
            <person name="Lindquist E.A."/>
            <person name="Sun H."/>
            <person name="LaButti K.M."/>
            <person name="Schmutz J."/>
            <person name="Jabbour D."/>
            <person name="Luo H."/>
            <person name="Baker S.E."/>
            <person name="Pisabarro A.G."/>
            <person name="Walton J.D."/>
            <person name="Blanchette R.A."/>
            <person name="Henrissat B."/>
            <person name="Martin F."/>
            <person name="Cullen D."/>
            <person name="Hibbett D.S."/>
            <person name="Grigoriev I.V."/>
        </authorList>
    </citation>
    <scope>NUCLEOTIDE SEQUENCE [LARGE SCALE GENOMIC DNA]</scope>
    <source>
        <strain evidence="2">CBS 339.88</strain>
    </source>
</reference>
<dbReference type="EMBL" id="KL142371">
    <property type="protein sequence ID" value="KDR80923.1"/>
    <property type="molecule type" value="Genomic_DNA"/>
</dbReference>
<gene>
    <name evidence="1" type="ORF">GALMADRAFT_241479</name>
</gene>
<dbReference type="OrthoDB" id="2745898at2759"/>
<evidence type="ECO:0008006" key="3">
    <source>
        <dbReference type="Google" id="ProtNLM"/>
    </source>
</evidence>
<dbReference type="Proteomes" id="UP000027222">
    <property type="component" value="Unassembled WGS sequence"/>
</dbReference>
<accession>A0A067TPQ0</accession>
<evidence type="ECO:0000313" key="1">
    <source>
        <dbReference type="EMBL" id="KDR80923.1"/>
    </source>
</evidence>